<reference evidence="2 3" key="1">
    <citation type="submission" date="2020-08" db="EMBL/GenBank/DDBJ databases">
        <title>Sequencing the genomes of 1000 actinobacteria strains.</title>
        <authorList>
            <person name="Klenk H.-P."/>
        </authorList>
    </citation>
    <scope>NUCLEOTIDE SEQUENCE [LARGE SCALE GENOMIC DNA]</scope>
    <source>
        <strain evidence="2 3">DSM 24947</strain>
    </source>
</reference>
<sequence>MDDDQKDITRETPAQARPGDHYGQHEPTDAISVSDTQSDRAGDRMQDLPAMSQNRADVSEKIEGVLVQTRADVTGHDDVDARALLAERLGQAGIALTSDEFDEIARRL</sequence>
<dbReference type="AlphaFoldDB" id="A0A7W7FJM1"/>
<evidence type="ECO:0000313" key="2">
    <source>
        <dbReference type="EMBL" id="MBB4668227.1"/>
    </source>
</evidence>
<protein>
    <submittedName>
        <fullName evidence="2">Uncharacterized protein</fullName>
    </submittedName>
</protein>
<feature type="compositionally biased region" description="Basic and acidic residues" evidence="1">
    <location>
        <begin position="1"/>
        <end position="10"/>
    </location>
</feature>
<proteinExistence type="predicted"/>
<feature type="region of interest" description="Disordered" evidence="1">
    <location>
        <begin position="1"/>
        <end position="56"/>
    </location>
</feature>
<dbReference type="RefSeq" id="WP_246367112.1">
    <property type="nucleotide sequence ID" value="NZ_JACHMD010000001.1"/>
</dbReference>
<organism evidence="2 3">
    <name type="scientific">Microbacterium marinum</name>
    <dbReference type="NCBI Taxonomy" id="421115"/>
    <lineage>
        <taxon>Bacteria</taxon>
        <taxon>Bacillati</taxon>
        <taxon>Actinomycetota</taxon>
        <taxon>Actinomycetes</taxon>
        <taxon>Micrococcales</taxon>
        <taxon>Microbacteriaceae</taxon>
        <taxon>Microbacterium</taxon>
    </lineage>
</organism>
<accession>A0A7W7FJM1</accession>
<feature type="compositionally biased region" description="Basic and acidic residues" evidence="1">
    <location>
        <begin position="18"/>
        <end position="28"/>
    </location>
</feature>
<name>A0A7W7FJM1_9MICO</name>
<feature type="compositionally biased region" description="Basic and acidic residues" evidence="1">
    <location>
        <begin position="37"/>
        <end position="46"/>
    </location>
</feature>
<dbReference type="Proteomes" id="UP000573729">
    <property type="component" value="Unassembled WGS sequence"/>
</dbReference>
<evidence type="ECO:0000313" key="3">
    <source>
        <dbReference type="Proteomes" id="UP000573729"/>
    </source>
</evidence>
<keyword evidence="3" id="KW-1185">Reference proteome</keyword>
<dbReference type="EMBL" id="JACHMD010000001">
    <property type="protein sequence ID" value="MBB4668227.1"/>
    <property type="molecule type" value="Genomic_DNA"/>
</dbReference>
<comment type="caution">
    <text evidence="2">The sequence shown here is derived from an EMBL/GenBank/DDBJ whole genome shotgun (WGS) entry which is preliminary data.</text>
</comment>
<gene>
    <name evidence="2" type="ORF">BKA24_002936</name>
</gene>
<evidence type="ECO:0000256" key="1">
    <source>
        <dbReference type="SAM" id="MobiDB-lite"/>
    </source>
</evidence>